<keyword evidence="2" id="KW-0812">Transmembrane</keyword>
<feature type="region of interest" description="Disordered" evidence="1">
    <location>
        <begin position="198"/>
        <end position="279"/>
    </location>
</feature>
<feature type="compositionally biased region" description="Polar residues" evidence="1">
    <location>
        <begin position="403"/>
        <end position="412"/>
    </location>
</feature>
<feature type="transmembrane region" description="Helical" evidence="2">
    <location>
        <begin position="150"/>
        <end position="171"/>
    </location>
</feature>
<accession>A0AAF0J051</accession>
<evidence type="ECO:0000313" key="4">
    <source>
        <dbReference type="Proteomes" id="UP001220961"/>
    </source>
</evidence>
<gene>
    <name evidence="3" type="ORF">MCAP1_001911</name>
</gene>
<organism evidence="3 4">
    <name type="scientific">Malassezia caprae</name>
    <dbReference type="NCBI Taxonomy" id="1381934"/>
    <lineage>
        <taxon>Eukaryota</taxon>
        <taxon>Fungi</taxon>
        <taxon>Dikarya</taxon>
        <taxon>Basidiomycota</taxon>
        <taxon>Ustilaginomycotina</taxon>
        <taxon>Malasseziomycetes</taxon>
        <taxon>Malasseziales</taxon>
        <taxon>Malasseziaceae</taxon>
        <taxon>Malassezia</taxon>
    </lineage>
</organism>
<feature type="compositionally biased region" description="Polar residues" evidence="1">
    <location>
        <begin position="234"/>
        <end position="243"/>
    </location>
</feature>
<feature type="compositionally biased region" description="Polar residues" evidence="1">
    <location>
        <begin position="267"/>
        <end position="277"/>
    </location>
</feature>
<feature type="region of interest" description="Disordered" evidence="1">
    <location>
        <begin position="389"/>
        <end position="425"/>
    </location>
</feature>
<keyword evidence="2" id="KW-0472">Membrane</keyword>
<feature type="region of interest" description="Disordered" evidence="1">
    <location>
        <begin position="299"/>
        <end position="325"/>
    </location>
</feature>
<protein>
    <submittedName>
        <fullName evidence="3">Uncharacterized protein</fullName>
    </submittedName>
</protein>
<evidence type="ECO:0000313" key="3">
    <source>
        <dbReference type="EMBL" id="WFD19675.1"/>
    </source>
</evidence>
<sequence length="425" mass="46517">MAKRVRRQAAACHSKDLYRSPKPGQVVSNSALSLRWNADCIDSGTFDVYLYSQHQSTSLPVHAWLGLSTDDGAKSVPLQAQWWNHTQNMVVNLQFVPGGSQPWESPYPLSPSWTLGDTGDSNMGIDASVVSSNNDVTRYATPDNLSLGKLAAAVVLPILALIAVLVGGFLWQRKRQARREAERRERSLSYAQSTISPPAVYTHTPETVAPTWDPAPVSYVDMQPESPKEHGMDSITSSVQDSSDIPEAPAPPPSTEKRRTRPKAKRSTYSTSTQQCPTPWLEDPYLLPEDNLPAPLAQTDEQRWAHRSPRIKDAGGDINGLPQPAQARGADLTTALGLTFPAQAHDTEEEQGPYTFEPQENLGTTPHALGTHSRDERIYAYLSKLQEANDASDTDRGIARPSSAASWLSHGSQGFHDAQAYVDDS</sequence>
<keyword evidence="2" id="KW-1133">Transmembrane helix</keyword>
<keyword evidence="4" id="KW-1185">Reference proteome</keyword>
<name>A0AAF0J051_9BASI</name>
<proteinExistence type="predicted"/>
<feature type="compositionally biased region" description="Basic and acidic residues" evidence="1">
    <location>
        <begin position="300"/>
        <end position="315"/>
    </location>
</feature>
<dbReference type="Proteomes" id="UP001220961">
    <property type="component" value="Chromosome 3"/>
</dbReference>
<evidence type="ECO:0000256" key="1">
    <source>
        <dbReference type="SAM" id="MobiDB-lite"/>
    </source>
</evidence>
<dbReference type="AlphaFoldDB" id="A0AAF0J051"/>
<evidence type="ECO:0000256" key="2">
    <source>
        <dbReference type="SAM" id="Phobius"/>
    </source>
</evidence>
<reference evidence="3" key="1">
    <citation type="submission" date="2023-03" db="EMBL/GenBank/DDBJ databases">
        <title>Mating type loci evolution in Malassezia.</title>
        <authorList>
            <person name="Coelho M.A."/>
        </authorList>
    </citation>
    <scope>NUCLEOTIDE SEQUENCE</scope>
    <source>
        <strain evidence="3">CBS 10434</strain>
    </source>
</reference>
<dbReference type="EMBL" id="CP119910">
    <property type="protein sequence ID" value="WFD19675.1"/>
    <property type="molecule type" value="Genomic_DNA"/>
</dbReference>